<dbReference type="EMBL" id="BKCN01000021">
    <property type="protein sequence ID" value="GER05295.1"/>
    <property type="molecule type" value="Genomic_DNA"/>
</dbReference>
<reference evidence="3 4" key="1">
    <citation type="submission" date="2019-09" db="EMBL/GenBank/DDBJ databases">
        <title>NBRP : Genome information of microbial organism related human and environment.</title>
        <authorList>
            <person name="Hattori M."/>
            <person name="Oshima K."/>
            <person name="Inaba H."/>
            <person name="Suda W."/>
            <person name="Sakamoto M."/>
            <person name="Iino T."/>
            <person name="Kitahara M."/>
            <person name="Oshida Y."/>
            <person name="Iida T."/>
            <person name="Kudo T."/>
            <person name="Itoh T."/>
            <person name="Ohkuma M."/>
        </authorList>
    </citation>
    <scope>NUCLEOTIDE SEQUENCE [LARGE SCALE GENOMIC DNA]</scope>
    <source>
        <strain evidence="3 4">Q-1</strain>
    </source>
</reference>
<proteinExistence type="predicted"/>
<comment type="caution">
    <text evidence="3">The sequence shown here is derived from an EMBL/GenBank/DDBJ whole genome shotgun (WGS) entry which is preliminary data.</text>
</comment>
<evidence type="ECO:0000313" key="3">
    <source>
        <dbReference type="EMBL" id="GER05295.1"/>
    </source>
</evidence>
<dbReference type="Proteomes" id="UP000324996">
    <property type="component" value="Unassembled WGS sequence"/>
</dbReference>
<evidence type="ECO:0000259" key="2">
    <source>
        <dbReference type="PROSITE" id="PS50076"/>
    </source>
</evidence>
<sequence length="217" mass="24078">MHGLVAAAPINDIGAMTRAERFHGKVEDGILRPCAEAGCDDAGLFRAPRRDGGAGWHWFCLPHIRAFNASWDYTMGMDQDEIDGLRHAAPMWERKTWPMGSRPADHGGAGGQPSFHDPHDLFTQTQSQRPRSAKAATGAGHDHKAQDYRGGHNKARAALEILGLDASASRQDIKNRYKDLVRRYHPDSHGGDRRYEPHLNAVIGAYKHLTQDDKAMK</sequence>
<dbReference type="SUPFAM" id="SSF46565">
    <property type="entry name" value="Chaperone J-domain"/>
    <property type="match status" value="1"/>
</dbReference>
<accession>A0A5A7NCF4</accession>
<evidence type="ECO:0000313" key="4">
    <source>
        <dbReference type="Proteomes" id="UP000324996"/>
    </source>
</evidence>
<dbReference type="InterPro" id="IPR001623">
    <property type="entry name" value="DnaJ_domain"/>
</dbReference>
<dbReference type="Gene3D" id="1.10.287.110">
    <property type="entry name" value="DnaJ domain"/>
    <property type="match status" value="1"/>
</dbReference>
<dbReference type="InterPro" id="IPR036869">
    <property type="entry name" value="J_dom_sf"/>
</dbReference>
<dbReference type="PRINTS" id="PR00625">
    <property type="entry name" value="JDOMAIN"/>
</dbReference>
<keyword evidence="4" id="KW-1185">Reference proteome</keyword>
<feature type="compositionally biased region" description="Basic and acidic residues" evidence="1">
    <location>
        <begin position="140"/>
        <end position="150"/>
    </location>
</feature>
<dbReference type="CDD" id="cd06257">
    <property type="entry name" value="DnaJ"/>
    <property type="match status" value="1"/>
</dbReference>
<evidence type="ECO:0000256" key="1">
    <source>
        <dbReference type="SAM" id="MobiDB-lite"/>
    </source>
</evidence>
<dbReference type="Pfam" id="PF00226">
    <property type="entry name" value="DnaJ"/>
    <property type="match status" value="1"/>
</dbReference>
<dbReference type="PROSITE" id="PS50076">
    <property type="entry name" value="DNAJ_2"/>
    <property type="match status" value="1"/>
</dbReference>
<dbReference type="RefSeq" id="WP_052371197.1">
    <property type="nucleotide sequence ID" value="NZ_BKCN01000021.1"/>
</dbReference>
<feature type="domain" description="J" evidence="2">
    <location>
        <begin position="157"/>
        <end position="217"/>
    </location>
</feature>
<protein>
    <submittedName>
        <fullName evidence="3">Molecular chaperone DnaJ</fullName>
    </submittedName>
</protein>
<gene>
    <name evidence="3" type="ORF">JCM17846_29770</name>
</gene>
<organism evidence="3 4">
    <name type="scientific">Iodidimonas nitroreducens</name>
    <dbReference type="NCBI Taxonomy" id="1236968"/>
    <lineage>
        <taxon>Bacteria</taxon>
        <taxon>Pseudomonadati</taxon>
        <taxon>Pseudomonadota</taxon>
        <taxon>Alphaproteobacteria</taxon>
        <taxon>Iodidimonadales</taxon>
        <taxon>Iodidimonadaceae</taxon>
        <taxon>Iodidimonas</taxon>
    </lineage>
</organism>
<dbReference type="SMART" id="SM00271">
    <property type="entry name" value="DnaJ"/>
    <property type="match status" value="1"/>
</dbReference>
<dbReference type="AlphaFoldDB" id="A0A5A7NCF4"/>
<name>A0A5A7NCF4_9PROT</name>
<feature type="region of interest" description="Disordered" evidence="1">
    <location>
        <begin position="98"/>
        <end position="150"/>
    </location>
</feature>